<dbReference type="Pfam" id="PF02518">
    <property type="entry name" value="HATPase_c"/>
    <property type="match status" value="1"/>
</dbReference>
<dbReference type="GO" id="GO:0005829">
    <property type="term" value="C:cytosol"/>
    <property type="evidence" value="ECO:0007669"/>
    <property type="project" value="TreeGrafter"/>
</dbReference>
<dbReference type="EMBL" id="CP100356">
    <property type="protein sequence ID" value="UTF55609.1"/>
    <property type="molecule type" value="Genomic_DNA"/>
</dbReference>
<dbReference type="AlphaFoldDB" id="A0A9E7NEN8"/>
<protein>
    <submittedName>
        <fullName evidence="8">Response regulator</fullName>
    </submittedName>
</protein>
<dbReference type="InterPro" id="IPR003594">
    <property type="entry name" value="HATPase_dom"/>
</dbReference>
<dbReference type="GeneID" id="73292303"/>
<keyword evidence="2" id="KW-0902">Two-component regulatory system</keyword>
<evidence type="ECO:0000313" key="8">
    <source>
        <dbReference type="EMBL" id="UTF55609.1"/>
    </source>
</evidence>
<dbReference type="SUPFAM" id="SSF55874">
    <property type="entry name" value="ATPase domain of HSP90 chaperone/DNA topoisomerase II/histidine kinase"/>
    <property type="match status" value="1"/>
</dbReference>
<dbReference type="Pfam" id="PF00072">
    <property type="entry name" value="Response_reg"/>
    <property type="match status" value="1"/>
</dbReference>
<geneLocation type="plasmid" evidence="8 9">
    <name>unnamed1</name>
</geneLocation>
<evidence type="ECO:0000256" key="4">
    <source>
        <dbReference type="ARBA" id="ARBA00023125"/>
    </source>
</evidence>
<dbReference type="InterPro" id="IPR036890">
    <property type="entry name" value="HATPase_C_sf"/>
</dbReference>
<sequence length="394" mass="43025">MTTVNGGTGVEVLLVEDNEDEARLIERVVSEYQTPEFDRQNRDEAADQYPVSLEIGRIHHVGRLEDALETIRTGSIESDTERDDVTIDVDVVLLDLMLPDSRGVDTVSRFVARSPAVPVVVLTGHDQHAVGVEVIRRGAQDYLTKGCLDGELIVRSIRYAIERKRHQRVLEETNQKLALLNRIIRTDIRTETSVVLGWADVLEDRLDPAGREAFDSMLAATRNVVEFADMAADLSMALESDADISLSVEPRSLEAILESEAAAFREAYPTVALAIDVDDSSMTVLATPMLGAAFGHLLSNLGRHGVAERISVTVDVADGHVTVHVMGRGATLSAEQRRFLTGTDRWSAVDGGLNTELYLAKTLFEQCGGMIDIGDSRDGTTVSITLERALESSA</sequence>
<dbReference type="SMART" id="SM00448">
    <property type="entry name" value="REC"/>
    <property type="match status" value="1"/>
</dbReference>
<evidence type="ECO:0000256" key="6">
    <source>
        <dbReference type="PROSITE-ProRule" id="PRU00169"/>
    </source>
</evidence>
<keyword evidence="3" id="KW-0805">Transcription regulation</keyword>
<keyword evidence="4" id="KW-0238">DNA-binding</keyword>
<keyword evidence="8" id="KW-0614">Plasmid</keyword>
<dbReference type="InterPro" id="IPR011006">
    <property type="entry name" value="CheY-like_superfamily"/>
</dbReference>
<organism evidence="8 9">
    <name type="scientific">Natronosalvus rutilus</name>
    <dbReference type="NCBI Taxonomy" id="2953753"/>
    <lineage>
        <taxon>Archaea</taxon>
        <taxon>Methanobacteriati</taxon>
        <taxon>Methanobacteriota</taxon>
        <taxon>Stenosarchaea group</taxon>
        <taxon>Halobacteria</taxon>
        <taxon>Halobacteriales</taxon>
        <taxon>Natrialbaceae</taxon>
        <taxon>Natronosalvus</taxon>
    </lineage>
</organism>
<dbReference type="InterPro" id="IPR001789">
    <property type="entry name" value="Sig_transdc_resp-reg_receiver"/>
</dbReference>
<gene>
    <name evidence="8" type="ORF">NGM29_19615</name>
</gene>
<dbReference type="KEGG" id="sawl:NGM29_19615"/>
<dbReference type="PANTHER" id="PTHR48111">
    <property type="entry name" value="REGULATOR OF RPOS"/>
    <property type="match status" value="1"/>
</dbReference>
<dbReference type="InterPro" id="IPR039420">
    <property type="entry name" value="WalR-like"/>
</dbReference>
<evidence type="ECO:0000256" key="1">
    <source>
        <dbReference type="ARBA" id="ARBA00022553"/>
    </source>
</evidence>
<accession>A0A9E7NEN8</accession>
<proteinExistence type="predicted"/>
<dbReference type="RefSeq" id="WP_254160813.1">
    <property type="nucleotide sequence ID" value="NZ_CP100356.1"/>
</dbReference>
<keyword evidence="1 6" id="KW-0597">Phosphoprotein</keyword>
<dbReference type="GO" id="GO:0000976">
    <property type="term" value="F:transcription cis-regulatory region binding"/>
    <property type="evidence" value="ECO:0007669"/>
    <property type="project" value="TreeGrafter"/>
</dbReference>
<evidence type="ECO:0000259" key="7">
    <source>
        <dbReference type="PROSITE" id="PS50110"/>
    </source>
</evidence>
<dbReference type="PROSITE" id="PS50110">
    <property type="entry name" value="RESPONSE_REGULATORY"/>
    <property type="match status" value="1"/>
</dbReference>
<evidence type="ECO:0000256" key="5">
    <source>
        <dbReference type="ARBA" id="ARBA00023163"/>
    </source>
</evidence>
<keyword evidence="9" id="KW-1185">Reference proteome</keyword>
<name>A0A9E7NEN8_9EURY</name>
<dbReference type="PANTHER" id="PTHR48111:SF1">
    <property type="entry name" value="TWO-COMPONENT RESPONSE REGULATOR ORR33"/>
    <property type="match status" value="1"/>
</dbReference>
<evidence type="ECO:0000256" key="3">
    <source>
        <dbReference type="ARBA" id="ARBA00023015"/>
    </source>
</evidence>
<evidence type="ECO:0000256" key="2">
    <source>
        <dbReference type="ARBA" id="ARBA00023012"/>
    </source>
</evidence>
<dbReference type="GO" id="GO:0006355">
    <property type="term" value="P:regulation of DNA-templated transcription"/>
    <property type="evidence" value="ECO:0007669"/>
    <property type="project" value="TreeGrafter"/>
</dbReference>
<dbReference type="Gene3D" id="3.30.565.10">
    <property type="entry name" value="Histidine kinase-like ATPase, C-terminal domain"/>
    <property type="match status" value="1"/>
</dbReference>
<feature type="modified residue" description="4-aspartylphosphate" evidence="6">
    <location>
        <position position="95"/>
    </location>
</feature>
<dbReference type="GO" id="GO:0032993">
    <property type="term" value="C:protein-DNA complex"/>
    <property type="evidence" value="ECO:0007669"/>
    <property type="project" value="TreeGrafter"/>
</dbReference>
<reference evidence="8" key="1">
    <citation type="submission" date="2022-06" db="EMBL/GenBank/DDBJ databases">
        <title>Diverse halophilic archaea isolated from saline environments.</title>
        <authorList>
            <person name="Cui H.-L."/>
        </authorList>
    </citation>
    <scope>NUCLEOTIDE SEQUENCE</scope>
    <source>
        <strain evidence="8">WLHS1</strain>
        <plasmid evidence="8">unnamed1</plasmid>
    </source>
</reference>
<feature type="domain" description="Response regulatory" evidence="7">
    <location>
        <begin position="11"/>
        <end position="160"/>
    </location>
</feature>
<dbReference type="Proteomes" id="UP001056855">
    <property type="component" value="Plasmid unnamed1"/>
</dbReference>
<dbReference type="GO" id="GO:0000156">
    <property type="term" value="F:phosphorelay response regulator activity"/>
    <property type="evidence" value="ECO:0007669"/>
    <property type="project" value="TreeGrafter"/>
</dbReference>
<dbReference type="SUPFAM" id="SSF52172">
    <property type="entry name" value="CheY-like"/>
    <property type="match status" value="1"/>
</dbReference>
<keyword evidence="5" id="KW-0804">Transcription</keyword>
<evidence type="ECO:0000313" key="9">
    <source>
        <dbReference type="Proteomes" id="UP001056855"/>
    </source>
</evidence>
<dbReference type="Gene3D" id="3.40.50.2300">
    <property type="match status" value="1"/>
</dbReference>